<keyword evidence="1" id="KW-1134">Transmembrane beta strand</keyword>
<dbReference type="InterPro" id="IPR039426">
    <property type="entry name" value="TonB-dep_rcpt-like"/>
</dbReference>
<proteinExistence type="inferred from homology"/>
<dbReference type="InterPro" id="IPR008969">
    <property type="entry name" value="CarboxyPept-like_regulatory"/>
</dbReference>
<evidence type="ECO:0008006" key="4">
    <source>
        <dbReference type="Google" id="ProtNLM"/>
    </source>
</evidence>
<dbReference type="SUPFAM" id="SSF49464">
    <property type="entry name" value="Carboxypeptidase regulatory domain-like"/>
    <property type="match status" value="1"/>
</dbReference>
<organism evidence="2 3">
    <name type="scientific">Gemmatimonas groenlandica</name>
    <dbReference type="NCBI Taxonomy" id="2732249"/>
    <lineage>
        <taxon>Bacteria</taxon>
        <taxon>Pseudomonadati</taxon>
        <taxon>Gemmatimonadota</taxon>
        <taxon>Gemmatimonadia</taxon>
        <taxon>Gemmatimonadales</taxon>
        <taxon>Gemmatimonadaceae</taxon>
        <taxon>Gemmatimonas</taxon>
    </lineage>
</organism>
<dbReference type="Gene3D" id="2.60.40.1120">
    <property type="entry name" value="Carboxypeptidase-like, regulatory domain"/>
    <property type="match status" value="1"/>
</dbReference>
<keyword evidence="1" id="KW-0998">Cell outer membrane</keyword>
<dbReference type="Proteomes" id="UP000500938">
    <property type="component" value="Chromosome"/>
</dbReference>
<evidence type="ECO:0000313" key="2">
    <source>
        <dbReference type="EMBL" id="QJR37158.1"/>
    </source>
</evidence>
<reference evidence="2 3" key="1">
    <citation type="submission" date="2020-05" db="EMBL/GenBank/DDBJ databases">
        <title>Complete genome sequence of Gemmatimonas greenlandica TET16.</title>
        <authorList>
            <person name="Zeng Y."/>
        </authorList>
    </citation>
    <scope>NUCLEOTIDE SEQUENCE [LARGE SCALE GENOMIC DNA]</scope>
    <source>
        <strain evidence="2 3">TET16</strain>
    </source>
</reference>
<dbReference type="Pfam" id="PF13620">
    <property type="entry name" value="CarboxypepD_reg"/>
    <property type="match status" value="1"/>
</dbReference>
<keyword evidence="1" id="KW-0472">Membrane</keyword>
<dbReference type="KEGG" id="ggr:HKW67_17355"/>
<evidence type="ECO:0000313" key="3">
    <source>
        <dbReference type="Proteomes" id="UP000500938"/>
    </source>
</evidence>
<sequence length="257" mass="27584">MQVAFARLDLLCLRVALALTGLILPLRLQSQAGATGVLAGAVLADSTERPIADAEVALPALRLRTRSDSMGVFTLRGVTAGRHVVVVRAIGYGDLSMPVLFRRGETLTIDVLLTAPAQRLSPVDVVAPKASGNNPRIAEFDERRKIGFGEFLTQEDFAKAEGRNMLNVLTSRIPGVRIVGTGRRTLVSSRGVISFSRSQCPIRVIFDGIPDAAPLDLDSIEPSTIAAAEYYTPATLPAQFNFGGNSPCGTLLLWSRW</sequence>
<keyword evidence="1" id="KW-0812">Transmembrane</keyword>
<protein>
    <recommendedName>
        <fullName evidence="4">TonB-dependent receptor plug domain-containing protein</fullName>
    </recommendedName>
</protein>
<dbReference type="AlphaFoldDB" id="A0A6M4IST7"/>
<evidence type="ECO:0000256" key="1">
    <source>
        <dbReference type="PROSITE-ProRule" id="PRU01360"/>
    </source>
</evidence>
<dbReference type="GO" id="GO:0009279">
    <property type="term" value="C:cell outer membrane"/>
    <property type="evidence" value="ECO:0007669"/>
    <property type="project" value="UniProtKB-SubCell"/>
</dbReference>
<gene>
    <name evidence="2" type="ORF">HKW67_17355</name>
</gene>
<dbReference type="PROSITE" id="PS52016">
    <property type="entry name" value="TONB_DEPENDENT_REC_3"/>
    <property type="match status" value="1"/>
</dbReference>
<dbReference type="EMBL" id="CP053085">
    <property type="protein sequence ID" value="QJR37158.1"/>
    <property type="molecule type" value="Genomic_DNA"/>
</dbReference>
<name>A0A6M4IST7_9BACT</name>
<keyword evidence="3" id="KW-1185">Reference proteome</keyword>
<comment type="similarity">
    <text evidence="1">Belongs to the TonB-dependent receptor family.</text>
</comment>
<keyword evidence="1" id="KW-0813">Transport</keyword>
<comment type="subcellular location">
    <subcellularLocation>
        <location evidence="1">Cell outer membrane</location>
        <topology evidence="1">Multi-pass membrane protein</topology>
    </subcellularLocation>
</comment>
<accession>A0A6M4IST7</accession>